<keyword evidence="1" id="KW-0233">DNA recombination</keyword>
<dbReference type="AlphaFoldDB" id="A0A931DA76"/>
<keyword evidence="3" id="KW-1185">Reference proteome</keyword>
<organism evidence="2 3">
    <name type="scientific">Pseudomonas chaetocerotis</name>
    <dbReference type="NCBI Taxonomy" id="2758695"/>
    <lineage>
        <taxon>Bacteria</taxon>
        <taxon>Pseudomonadati</taxon>
        <taxon>Pseudomonadota</taxon>
        <taxon>Gammaproteobacteria</taxon>
        <taxon>Pseudomonadales</taxon>
        <taxon>Pseudomonadaceae</taxon>
        <taxon>Pseudomonas</taxon>
    </lineage>
</organism>
<evidence type="ECO:0000313" key="3">
    <source>
        <dbReference type="Proteomes" id="UP000596932"/>
    </source>
</evidence>
<name>A0A931DA76_9PSED</name>
<proteinExistence type="predicted"/>
<dbReference type="EMBL" id="JACFYX010000036">
    <property type="protein sequence ID" value="MBG0838207.1"/>
    <property type="molecule type" value="Genomic_DNA"/>
</dbReference>
<dbReference type="InterPro" id="IPR011010">
    <property type="entry name" value="DNA_brk_join_enz"/>
</dbReference>
<dbReference type="InterPro" id="IPR013762">
    <property type="entry name" value="Integrase-like_cat_sf"/>
</dbReference>
<dbReference type="GO" id="GO:0003677">
    <property type="term" value="F:DNA binding"/>
    <property type="evidence" value="ECO:0007669"/>
    <property type="project" value="InterPro"/>
</dbReference>
<evidence type="ECO:0000256" key="1">
    <source>
        <dbReference type="ARBA" id="ARBA00023172"/>
    </source>
</evidence>
<evidence type="ECO:0000313" key="2">
    <source>
        <dbReference type="EMBL" id="MBG0838207.1"/>
    </source>
</evidence>
<sequence length="620" mass="71436">MNNEKIKNSSPSTATSQAILPSWIHPNSSNMKWYLPRTGTKVTASEDPNSSRYVKLSFDYQLFDGSSTSDLIWNLFVRDLQSSAIALIESSKSKRPRALVDFVRTAFEIADHVYEAKHRLNQPPKIVTLADITLEDIKTFLEAHDLTFMGINVLNLDTQLGPTPRGRENIASYISGMHIPPITQKILIQKLKNNRSDICREFTCTHSANEENEEDTLSISTIQNKCTNLTYLHSTKEYQFHPFKVGVHDISDVLNSMTGRFVEKNQTPLMPTNIAFHYISNAIVFHRNYAPHIRAYIKQLDNYYNREIIEKYAASTIRSNVHIFKKQTFEAVPIPKTLQHLNIKTYGKCGSNRGGIYCNSIMRDHISTDELIDFYAITTRILIHTFSACRVLSTALLDADCLTVSKLDGLWDLKLKIPKASNSHELEIIKRPIPKVIWDFINEYIAFMEDRHPGMTSIWPSGSFKGKDRSEMTLLKKLDQYSDWIQVPKIGETRWYARPHQFRRFFAAFFFYLSGGTEIEPLRWMMGHIEPSVTLYYANIANQPGWERETLEFLIDYLEGHVGKNVLVDEDLQENFAECELEIKLGDHALLSEHLQELANHREIRLQIINNKKIFVYASK</sequence>
<protein>
    <recommendedName>
        <fullName evidence="4">Integrase</fullName>
    </recommendedName>
</protein>
<dbReference type="Proteomes" id="UP000596932">
    <property type="component" value="Unassembled WGS sequence"/>
</dbReference>
<reference evidence="2" key="1">
    <citation type="submission" date="2020-07" db="EMBL/GenBank/DDBJ databases">
        <title>Pseudomonas chaetoceroseae sp. nov., a new member of the Pseudomonas oleovorans group isolated from a culture of Chaetoceros calcitrans.</title>
        <authorList>
            <person name="Girard L."/>
            <person name="Lood C."/>
            <person name="De Mot R."/>
            <person name="Baudart J."/>
        </authorList>
    </citation>
    <scope>NUCLEOTIDE SEQUENCE</scope>
    <source>
        <strain evidence="2">536</strain>
    </source>
</reference>
<dbReference type="Gene3D" id="1.10.443.10">
    <property type="entry name" value="Intergrase catalytic core"/>
    <property type="match status" value="1"/>
</dbReference>
<gene>
    <name evidence="2" type="ORF">H3221_24105</name>
</gene>
<dbReference type="SUPFAM" id="SSF56349">
    <property type="entry name" value="DNA breaking-rejoining enzymes"/>
    <property type="match status" value="1"/>
</dbReference>
<dbReference type="RefSeq" id="WP_196477049.1">
    <property type="nucleotide sequence ID" value="NZ_JACFYX020000010.1"/>
</dbReference>
<dbReference type="GO" id="GO:0006310">
    <property type="term" value="P:DNA recombination"/>
    <property type="evidence" value="ECO:0007669"/>
    <property type="project" value="UniProtKB-KW"/>
</dbReference>
<dbReference type="GO" id="GO:0015074">
    <property type="term" value="P:DNA integration"/>
    <property type="evidence" value="ECO:0007669"/>
    <property type="project" value="InterPro"/>
</dbReference>
<accession>A0A931DA76</accession>
<comment type="caution">
    <text evidence="2">The sequence shown here is derived from an EMBL/GenBank/DDBJ whole genome shotgun (WGS) entry which is preliminary data.</text>
</comment>
<evidence type="ECO:0008006" key="4">
    <source>
        <dbReference type="Google" id="ProtNLM"/>
    </source>
</evidence>